<dbReference type="SMART" id="SM00642">
    <property type="entry name" value="Aamy"/>
    <property type="match status" value="1"/>
</dbReference>
<dbReference type="InterPro" id="IPR006047">
    <property type="entry name" value="GH13_cat_dom"/>
</dbReference>
<evidence type="ECO:0000256" key="5">
    <source>
        <dbReference type="ARBA" id="ARBA00015938"/>
    </source>
</evidence>
<dbReference type="InterPro" id="IPR013783">
    <property type="entry name" value="Ig-like_fold"/>
</dbReference>
<dbReference type="PANTHER" id="PTHR43651:SF11">
    <property type="entry name" value="MALTO-OLIGOSYLTREHALOSE TREHALOHYDROLASE"/>
    <property type="match status" value="1"/>
</dbReference>
<accession>A0ABZ2LFN3</accession>
<evidence type="ECO:0000256" key="14">
    <source>
        <dbReference type="PIRNR" id="PIRNR006337"/>
    </source>
</evidence>
<feature type="domain" description="Glycosyl hydrolase family 13 catalytic" evidence="15">
    <location>
        <begin position="105"/>
        <end position="438"/>
    </location>
</feature>
<evidence type="ECO:0000256" key="11">
    <source>
        <dbReference type="ARBA" id="ARBA00033284"/>
    </source>
</evidence>
<sequence>MTTTRFRAFVTTSPTCTLCLYDEAQKLVAEHAMAAQGDGHFEVALPGAGHGTLYRFRVNDRELPDPCARYLPHGVHGPAMVVESAYTWRHGPGVARPLAEQVIYELHVGTFTREGTYDAARARLRDLAELGVTTIELMPLAAFPGQRGWGYDGVALYAPFAPYGTPDDLRRFIDDAHGLGVGVLLDVVYNHFGPSGNYLSAYSEHYFNSDIRTAWGDAPDFSHAAMRRYVLDNARYWLTEFRFDGLRLDAVHAIVDDGSYPILRELSDMVATIEPRKVLIAEDERNDPGLVTTLGMDAVWADDFHHQVRTTLTGEQDGYYRAYTPGISGIAETVTRGWLYQGEIYAPKGKPRGKSAGELSAHAFVYCIQNHDQIGNRALGDRLTASVSLDAYCAASTLLLLLPMTPLLFMGQEWAASTPFLYFTDHEEPLGRAVSKGRREEFKSFSNFTDFPDPQDTDTFERSRLRWEERNESTHVRVLQLYRELLELRQRDSVFRHGSRERLRTTNEGGLLIVHQWREEDRRDLVVNFDRVAKPLPSAFQGRPASFTSGSPLDDNRIPASTAVVL</sequence>
<dbReference type="SUPFAM" id="SSF51445">
    <property type="entry name" value="(Trans)glycosidases"/>
    <property type="match status" value="1"/>
</dbReference>
<dbReference type="EC" id="3.2.1.141" evidence="4 13"/>
<comment type="subcellular location">
    <subcellularLocation>
        <location evidence="1">Cytoplasm</location>
    </subcellularLocation>
</comment>
<keyword evidence="17" id="KW-1185">Reference proteome</keyword>
<dbReference type="CDD" id="cd11325">
    <property type="entry name" value="AmyAc_GTHase"/>
    <property type="match status" value="1"/>
</dbReference>
<organism evidence="16 17">
    <name type="scientific">Pendulispora rubella</name>
    <dbReference type="NCBI Taxonomy" id="2741070"/>
    <lineage>
        <taxon>Bacteria</taxon>
        <taxon>Pseudomonadati</taxon>
        <taxon>Myxococcota</taxon>
        <taxon>Myxococcia</taxon>
        <taxon>Myxococcales</taxon>
        <taxon>Sorangiineae</taxon>
        <taxon>Pendulisporaceae</taxon>
        <taxon>Pendulispora</taxon>
    </lineage>
</organism>
<gene>
    <name evidence="16" type="primary">treZ</name>
    <name evidence="16" type="ORF">LVJ94_20440</name>
</gene>
<keyword evidence="6" id="KW-0963">Cytoplasm</keyword>
<dbReference type="Gene3D" id="3.20.20.80">
    <property type="entry name" value="Glycosidases"/>
    <property type="match status" value="1"/>
</dbReference>
<keyword evidence="7 14" id="KW-0378">Hydrolase</keyword>
<keyword evidence="9 14" id="KW-0326">Glycosidase</keyword>
<evidence type="ECO:0000256" key="10">
    <source>
        <dbReference type="ARBA" id="ARBA00032057"/>
    </source>
</evidence>
<evidence type="ECO:0000256" key="7">
    <source>
        <dbReference type="ARBA" id="ARBA00022801"/>
    </source>
</evidence>
<dbReference type="RefSeq" id="WP_394839257.1">
    <property type="nucleotide sequence ID" value="NZ_CP089929.1"/>
</dbReference>
<dbReference type="CDD" id="cd02853">
    <property type="entry name" value="E_set_MTHase_like_N"/>
    <property type="match status" value="1"/>
</dbReference>
<comment type="similarity">
    <text evidence="3 14">Belongs to the glycosyl hydrolase 13 family.</text>
</comment>
<evidence type="ECO:0000256" key="2">
    <source>
        <dbReference type="ARBA" id="ARBA00005199"/>
    </source>
</evidence>
<dbReference type="InterPro" id="IPR044901">
    <property type="entry name" value="Trehalose_TreZ_E-set_sf"/>
</dbReference>
<evidence type="ECO:0000259" key="15">
    <source>
        <dbReference type="SMART" id="SM00642"/>
    </source>
</evidence>
<evidence type="ECO:0000256" key="4">
    <source>
        <dbReference type="ARBA" id="ARBA00012268"/>
    </source>
</evidence>
<evidence type="ECO:0000256" key="12">
    <source>
        <dbReference type="ARBA" id="ARBA00034013"/>
    </source>
</evidence>
<evidence type="ECO:0000256" key="6">
    <source>
        <dbReference type="ARBA" id="ARBA00022490"/>
    </source>
</evidence>
<dbReference type="InterPro" id="IPR014756">
    <property type="entry name" value="Ig_E-set"/>
</dbReference>
<evidence type="ECO:0000256" key="9">
    <source>
        <dbReference type="ARBA" id="ARBA00023295"/>
    </source>
</evidence>
<name>A0ABZ2LFN3_9BACT</name>
<protein>
    <recommendedName>
        <fullName evidence="5 13">Malto-oligosyltrehalose trehalohydrolase</fullName>
        <shortName evidence="14">MTHase</shortName>
        <ecNumber evidence="4 13">3.2.1.141</ecNumber>
    </recommendedName>
    <alternativeName>
        <fullName evidence="11 14">4-alpha-D-((1-&gt;4)-alpha-D-glucano)trehalose trehalohydrolase</fullName>
    </alternativeName>
    <alternativeName>
        <fullName evidence="10 14">Maltooligosyl trehalose trehalohydrolase</fullName>
    </alternativeName>
</protein>
<evidence type="ECO:0000313" key="16">
    <source>
        <dbReference type="EMBL" id="WXB09587.1"/>
    </source>
</evidence>
<comment type="pathway">
    <text evidence="2 14">Glycan biosynthesis; trehalose biosynthesis.</text>
</comment>
<dbReference type="Proteomes" id="UP001374803">
    <property type="component" value="Chromosome"/>
</dbReference>
<keyword evidence="8" id="KW-0119">Carbohydrate metabolism</keyword>
<dbReference type="InterPro" id="IPR012768">
    <property type="entry name" value="Trehalose_TreZ"/>
</dbReference>
<dbReference type="Gene3D" id="1.10.10.760">
    <property type="entry name" value="E-set domains of sugar-utilizing enzymes"/>
    <property type="match status" value="1"/>
</dbReference>
<dbReference type="SUPFAM" id="SSF81296">
    <property type="entry name" value="E set domains"/>
    <property type="match status" value="1"/>
</dbReference>
<dbReference type="InterPro" id="IPR017853">
    <property type="entry name" value="GH"/>
</dbReference>
<evidence type="ECO:0000256" key="1">
    <source>
        <dbReference type="ARBA" id="ARBA00004496"/>
    </source>
</evidence>
<evidence type="ECO:0000313" key="17">
    <source>
        <dbReference type="Proteomes" id="UP001374803"/>
    </source>
</evidence>
<dbReference type="Pfam" id="PF00128">
    <property type="entry name" value="Alpha-amylase"/>
    <property type="match status" value="1"/>
</dbReference>
<dbReference type="Gene3D" id="2.60.40.10">
    <property type="entry name" value="Immunoglobulins"/>
    <property type="match status" value="1"/>
</dbReference>
<evidence type="ECO:0000256" key="13">
    <source>
        <dbReference type="NCBIfam" id="TIGR02402"/>
    </source>
</evidence>
<comment type="catalytic activity">
    <reaction evidence="12 14">
        <text>hydrolysis of (1-&gt;4)-alpha-D-glucosidic linkage in 4-alpha-D-[(1-&gt;4)-alpha-D-glucanosyl]n trehalose to yield trehalose and (1-&gt;4)-alpha-D-glucan.</text>
        <dbReference type="EC" id="3.2.1.141"/>
    </reaction>
</comment>
<reference evidence="16" key="1">
    <citation type="submission" date="2021-12" db="EMBL/GenBank/DDBJ databases">
        <title>Discovery of the Pendulisporaceae a myxobacterial family with distinct sporulation behavior and unique specialized metabolism.</title>
        <authorList>
            <person name="Garcia R."/>
            <person name="Popoff A."/>
            <person name="Bader C.D."/>
            <person name="Loehr J."/>
            <person name="Walesch S."/>
            <person name="Walt C."/>
            <person name="Boldt J."/>
            <person name="Bunk B."/>
            <person name="Haeckl F.J.F.P.J."/>
            <person name="Gunesch A.P."/>
            <person name="Birkelbach J."/>
            <person name="Nuebel U."/>
            <person name="Pietschmann T."/>
            <person name="Bach T."/>
            <person name="Mueller R."/>
        </authorList>
    </citation>
    <scope>NUCLEOTIDE SEQUENCE</scope>
    <source>
        <strain evidence="16">MSr11367</strain>
    </source>
</reference>
<dbReference type="EMBL" id="CP089983">
    <property type="protein sequence ID" value="WXB09587.1"/>
    <property type="molecule type" value="Genomic_DNA"/>
</dbReference>
<dbReference type="PANTHER" id="PTHR43651">
    <property type="entry name" value="1,4-ALPHA-GLUCAN-BRANCHING ENZYME"/>
    <property type="match status" value="1"/>
</dbReference>
<proteinExistence type="inferred from homology"/>
<dbReference type="PIRSF" id="PIRSF006337">
    <property type="entry name" value="Trehalose_TreZ"/>
    <property type="match status" value="1"/>
</dbReference>
<evidence type="ECO:0000256" key="3">
    <source>
        <dbReference type="ARBA" id="ARBA00008061"/>
    </source>
</evidence>
<dbReference type="NCBIfam" id="TIGR02402">
    <property type="entry name" value="trehalose_TreZ"/>
    <property type="match status" value="1"/>
</dbReference>
<evidence type="ECO:0000256" key="8">
    <source>
        <dbReference type="ARBA" id="ARBA00023277"/>
    </source>
</evidence>